<feature type="compositionally biased region" description="Polar residues" evidence="1">
    <location>
        <begin position="83"/>
        <end position="106"/>
    </location>
</feature>
<dbReference type="InParanoid" id="A0A1X7VDL3"/>
<sequence>MARPLPCFSSYCDTCSLSHQSEEIDNEDCSSLYSSEPITETGQGDPEHSSLVTGVTARAKDQVKKSSQVTGVIVEPCVEHRTLQQGPTSATHSAQKTTAQTAAPDP</sequence>
<evidence type="ECO:0000313" key="2">
    <source>
        <dbReference type="EnsemblMetazoa" id="Aqu2.1.38088_001"/>
    </source>
</evidence>
<dbReference type="EnsemblMetazoa" id="Aqu2.1.38088_001">
    <property type="protein sequence ID" value="Aqu2.1.38088_001"/>
    <property type="gene ID" value="Aqu2.1.38088"/>
</dbReference>
<organism evidence="2">
    <name type="scientific">Amphimedon queenslandica</name>
    <name type="common">Sponge</name>
    <dbReference type="NCBI Taxonomy" id="400682"/>
    <lineage>
        <taxon>Eukaryota</taxon>
        <taxon>Metazoa</taxon>
        <taxon>Porifera</taxon>
        <taxon>Demospongiae</taxon>
        <taxon>Heteroscleromorpha</taxon>
        <taxon>Haplosclerida</taxon>
        <taxon>Niphatidae</taxon>
        <taxon>Amphimedon</taxon>
    </lineage>
</organism>
<proteinExistence type="predicted"/>
<protein>
    <submittedName>
        <fullName evidence="2">Uncharacterized protein</fullName>
    </submittedName>
</protein>
<feature type="compositionally biased region" description="Polar residues" evidence="1">
    <location>
        <begin position="29"/>
        <end position="42"/>
    </location>
</feature>
<feature type="region of interest" description="Disordered" evidence="1">
    <location>
        <begin position="81"/>
        <end position="106"/>
    </location>
</feature>
<dbReference type="AlphaFoldDB" id="A0A1X7VDL3"/>
<accession>A0A1X7VDL3</accession>
<reference evidence="2" key="1">
    <citation type="submission" date="2017-05" db="UniProtKB">
        <authorList>
            <consortium name="EnsemblMetazoa"/>
        </authorList>
    </citation>
    <scope>IDENTIFICATION</scope>
</reference>
<name>A0A1X7VDL3_AMPQE</name>
<evidence type="ECO:0000256" key="1">
    <source>
        <dbReference type="SAM" id="MobiDB-lite"/>
    </source>
</evidence>
<feature type="region of interest" description="Disordered" evidence="1">
    <location>
        <begin position="28"/>
        <end position="50"/>
    </location>
</feature>